<evidence type="ECO:0000313" key="2">
    <source>
        <dbReference type="Proteomes" id="UP001162992"/>
    </source>
</evidence>
<comment type="caution">
    <text evidence="1">The sequence shown here is derived from an EMBL/GenBank/DDBJ whole genome shotgun (WGS) entry which is preliminary data.</text>
</comment>
<proteinExistence type="predicted"/>
<reference evidence="2" key="1">
    <citation type="journal article" date="2024" name="Proc. Natl. Acad. Sci. U.S.A.">
        <title>Extraordinary preservation of gene collinearity over three hundred million years revealed in homosporous lycophytes.</title>
        <authorList>
            <person name="Li C."/>
            <person name="Wickell D."/>
            <person name="Kuo L.Y."/>
            <person name="Chen X."/>
            <person name="Nie B."/>
            <person name="Liao X."/>
            <person name="Peng D."/>
            <person name="Ji J."/>
            <person name="Jenkins J."/>
            <person name="Williams M."/>
            <person name="Shu S."/>
            <person name="Plott C."/>
            <person name="Barry K."/>
            <person name="Rajasekar S."/>
            <person name="Grimwood J."/>
            <person name="Han X."/>
            <person name="Sun S."/>
            <person name="Hou Z."/>
            <person name="He W."/>
            <person name="Dai G."/>
            <person name="Sun C."/>
            <person name="Schmutz J."/>
            <person name="Leebens-Mack J.H."/>
            <person name="Li F.W."/>
            <person name="Wang L."/>
        </authorList>
    </citation>
    <scope>NUCLEOTIDE SEQUENCE [LARGE SCALE GENOMIC DNA]</scope>
    <source>
        <strain evidence="2">cv. PW_Plant_1</strain>
    </source>
</reference>
<name>A0ACC2E907_DIPCM</name>
<keyword evidence="2" id="KW-1185">Reference proteome</keyword>
<dbReference type="Proteomes" id="UP001162992">
    <property type="component" value="Chromosome 3"/>
</dbReference>
<sequence length="713" mass="79852">MVSEEKNMAAIDKQRKRVLGVVMLAGGAVTVGGKLLHVHIRALQKEQLELCEDHSKRQILSLRPKVAVDTLFAIRLGEILRICVPSLWSREALYIMIQSCLLYCRTRLTEHISTVEGATGQSVISQDWSMFLKNLVAFTRAAVPAALVNSGLKYMQTNIGLTFQQRLAQNLHGQYVKNRVYYLASTFGGLSNTDQRITEDVAKFSFAISELFSYTFKPVLDIILFTRILAKTIGYKGQLLLLAYFLLCSVFLRAISPPLALMTAQEAALSGNFRNAHQRIVTHAEEIAFNDPPGGDTEHMILNDHLYRLMRHSQLSAFQKFLQQAADGYFVKYAASVVGLCVYAAPFYLGSSQSNHNVATKDYIRSMRLMMNTSSAVGQLVLAYKRLTALSGYTSRVSELLESVRQLNERESRFQKNLTKRISWTLESEGSLSPSPPHLIYGDSIKFENVTLCAPDGTLLVRELSFEVLPGNSVIVMGPNGSGKSSLLRVLAELWPLQSGSITRPPCGDIFYLSQRPYVVRGTLRDQVRYPKPPLAVLLDTSTKTWSRVRSLSKKEKHPDDTRIAEALNATEIGYLLHRGEGLDQLQVQFILPASNTRRPDDYIGSILSSAGDFAYQILFSVNWEETLSGGERQRLAIARLLFHHPRFAVLDECTSAISADGEEKLYKLLRDKGITMLSIAHRPAVKRYHSALLYFDGSQSGYGWRFEKLTSD</sequence>
<gene>
    <name evidence="1" type="ORF">O6H91_03G086200</name>
</gene>
<accession>A0ACC2E907</accession>
<evidence type="ECO:0000313" key="1">
    <source>
        <dbReference type="EMBL" id="KAJ7562840.1"/>
    </source>
</evidence>
<dbReference type="EMBL" id="CM055094">
    <property type="protein sequence ID" value="KAJ7562840.1"/>
    <property type="molecule type" value="Genomic_DNA"/>
</dbReference>
<protein>
    <submittedName>
        <fullName evidence="1">Uncharacterized protein</fullName>
    </submittedName>
</protein>
<organism evidence="1 2">
    <name type="scientific">Diphasiastrum complanatum</name>
    <name type="common">Issler's clubmoss</name>
    <name type="synonym">Lycopodium complanatum</name>
    <dbReference type="NCBI Taxonomy" id="34168"/>
    <lineage>
        <taxon>Eukaryota</taxon>
        <taxon>Viridiplantae</taxon>
        <taxon>Streptophyta</taxon>
        <taxon>Embryophyta</taxon>
        <taxon>Tracheophyta</taxon>
        <taxon>Lycopodiopsida</taxon>
        <taxon>Lycopodiales</taxon>
        <taxon>Lycopodiaceae</taxon>
        <taxon>Lycopodioideae</taxon>
        <taxon>Diphasiastrum</taxon>
    </lineage>
</organism>